<organism evidence="1">
    <name type="scientific">marine metagenome</name>
    <dbReference type="NCBI Taxonomy" id="408172"/>
    <lineage>
        <taxon>unclassified sequences</taxon>
        <taxon>metagenomes</taxon>
        <taxon>ecological metagenomes</taxon>
    </lineage>
</organism>
<feature type="non-terminal residue" evidence="1">
    <location>
        <position position="66"/>
    </location>
</feature>
<sequence>MTEISNDAFAQGGQWLEQCGFNLRAVLDVCAFPSALAAAWDETRIPRTPGERLVLLGMGGSALWDW</sequence>
<protein>
    <submittedName>
        <fullName evidence="1">Uncharacterized protein</fullName>
    </submittedName>
</protein>
<dbReference type="EMBL" id="UINC01173604">
    <property type="protein sequence ID" value="SVD79287.1"/>
    <property type="molecule type" value="Genomic_DNA"/>
</dbReference>
<dbReference type="AlphaFoldDB" id="A0A382Y7I4"/>
<accession>A0A382Y7I4</accession>
<reference evidence="1" key="1">
    <citation type="submission" date="2018-05" db="EMBL/GenBank/DDBJ databases">
        <authorList>
            <person name="Lanie J.A."/>
            <person name="Ng W.-L."/>
            <person name="Kazmierczak K.M."/>
            <person name="Andrzejewski T.M."/>
            <person name="Davidsen T.M."/>
            <person name="Wayne K.J."/>
            <person name="Tettelin H."/>
            <person name="Glass J.I."/>
            <person name="Rusch D."/>
            <person name="Podicherti R."/>
            <person name="Tsui H.-C.T."/>
            <person name="Winkler M.E."/>
        </authorList>
    </citation>
    <scope>NUCLEOTIDE SEQUENCE</scope>
</reference>
<evidence type="ECO:0000313" key="1">
    <source>
        <dbReference type="EMBL" id="SVD79287.1"/>
    </source>
</evidence>
<gene>
    <name evidence="1" type="ORF">METZ01_LOCUS432141</name>
</gene>
<name>A0A382Y7I4_9ZZZZ</name>
<proteinExistence type="predicted"/>